<dbReference type="GO" id="GO:0005634">
    <property type="term" value="C:nucleus"/>
    <property type="evidence" value="ECO:0007669"/>
    <property type="project" value="UniProtKB-SubCell"/>
</dbReference>
<evidence type="ECO:0000313" key="9">
    <source>
        <dbReference type="EMBL" id="KJZ74158.1"/>
    </source>
</evidence>
<evidence type="ECO:0000313" key="10">
    <source>
        <dbReference type="Proteomes" id="UP000054481"/>
    </source>
</evidence>
<accession>A0A0F7ZU32</accession>
<evidence type="ECO:0000256" key="5">
    <source>
        <dbReference type="PROSITE-ProRule" id="PRU00108"/>
    </source>
</evidence>
<evidence type="ECO:0000256" key="2">
    <source>
        <dbReference type="ARBA" id="ARBA00023125"/>
    </source>
</evidence>
<dbReference type="AlphaFoldDB" id="A0A0F7ZU32"/>
<dbReference type="OrthoDB" id="6159439at2759"/>
<evidence type="ECO:0000256" key="7">
    <source>
        <dbReference type="SAM" id="MobiDB-lite"/>
    </source>
</evidence>
<sequence>MAGYSSISSRPNHSHTVLAAGPDATSDHKDHRRDDDGRDAALGEEVDFEGEDDDACAAADGDAITRPQTVEERLAARRKMKRFRLTHQQTRFLMSEFAKQPHPDAAHRERLSREIPGLSPRQVQVWFQNRRAKIKRLTADDRERVVRMRAVPEGFDNVQALHSPYGAVHGLGAPLPPGEPLNPPYGHHMLRPLMVEVRRHDETYISPGALTPSFGNIELGQSGGMSASDLVSPLSSTSSSKYMPESHVSTSSRTMGTSICQHAGLDAVGHMSKPGLRQGQPLHVREPIAKSTGDALQSPLRGGLSWKPETFDYSHYSETNAGPSASERSPSAYTLGPLGGPSGGAIGSFEPPTYSGEPTWP</sequence>
<dbReference type="PANTHER" id="PTHR24208">
    <property type="entry name" value="LIM/HOMEOBOX PROTEIN LHX"/>
    <property type="match status" value="1"/>
</dbReference>
<name>A0A0F7ZU32_9HYPO</name>
<dbReference type="SMART" id="SM00389">
    <property type="entry name" value="HOX"/>
    <property type="match status" value="1"/>
</dbReference>
<keyword evidence="10" id="KW-1185">Reference proteome</keyword>
<dbReference type="CDD" id="cd00086">
    <property type="entry name" value="homeodomain"/>
    <property type="match status" value="1"/>
</dbReference>
<feature type="compositionally biased region" description="Low complexity" evidence="7">
    <location>
        <begin position="226"/>
        <end position="240"/>
    </location>
</feature>
<feature type="compositionally biased region" description="Acidic residues" evidence="7">
    <location>
        <begin position="42"/>
        <end position="53"/>
    </location>
</feature>
<evidence type="ECO:0000256" key="6">
    <source>
        <dbReference type="RuleBase" id="RU000682"/>
    </source>
</evidence>
<feature type="domain" description="Homeobox" evidence="8">
    <location>
        <begin position="76"/>
        <end position="137"/>
    </location>
</feature>
<organism evidence="9 10">
    <name type="scientific">Hirsutella minnesotensis 3608</name>
    <dbReference type="NCBI Taxonomy" id="1043627"/>
    <lineage>
        <taxon>Eukaryota</taxon>
        <taxon>Fungi</taxon>
        <taxon>Dikarya</taxon>
        <taxon>Ascomycota</taxon>
        <taxon>Pezizomycotina</taxon>
        <taxon>Sordariomycetes</taxon>
        <taxon>Hypocreomycetidae</taxon>
        <taxon>Hypocreales</taxon>
        <taxon>Ophiocordycipitaceae</taxon>
        <taxon>Hirsutella</taxon>
    </lineage>
</organism>
<proteinExistence type="predicted"/>
<evidence type="ECO:0000256" key="4">
    <source>
        <dbReference type="ARBA" id="ARBA00023242"/>
    </source>
</evidence>
<protein>
    <recommendedName>
        <fullName evidence="8">Homeobox domain-containing protein</fullName>
    </recommendedName>
</protein>
<dbReference type="Gene3D" id="1.10.10.60">
    <property type="entry name" value="Homeodomain-like"/>
    <property type="match status" value="1"/>
</dbReference>
<feature type="region of interest" description="Disordered" evidence="7">
    <location>
        <begin position="317"/>
        <end position="361"/>
    </location>
</feature>
<dbReference type="EMBL" id="KQ030528">
    <property type="protein sequence ID" value="KJZ74158.1"/>
    <property type="molecule type" value="Genomic_DNA"/>
</dbReference>
<feature type="compositionally biased region" description="Polar residues" evidence="7">
    <location>
        <begin position="1"/>
        <end position="15"/>
    </location>
</feature>
<evidence type="ECO:0000256" key="1">
    <source>
        <dbReference type="ARBA" id="ARBA00004123"/>
    </source>
</evidence>
<dbReference type="PROSITE" id="PS50071">
    <property type="entry name" value="HOMEOBOX_2"/>
    <property type="match status" value="1"/>
</dbReference>
<dbReference type="InterPro" id="IPR050453">
    <property type="entry name" value="LIM_Homeobox_TF"/>
</dbReference>
<keyword evidence="2 5" id="KW-0238">DNA-binding</keyword>
<dbReference type="PANTHER" id="PTHR24208:SF166">
    <property type="entry name" value="LIM HOMEOBOX TRANSCRIPTION FACTOR 1 ALPHA, ISOFORM B"/>
    <property type="match status" value="1"/>
</dbReference>
<dbReference type="GO" id="GO:0000981">
    <property type="term" value="F:DNA-binding transcription factor activity, RNA polymerase II-specific"/>
    <property type="evidence" value="ECO:0007669"/>
    <property type="project" value="TreeGrafter"/>
</dbReference>
<keyword evidence="4 5" id="KW-0539">Nucleus</keyword>
<reference evidence="9 10" key="1">
    <citation type="journal article" date="2014" name="Genome Biol. Evol.">
        <title>Comparative genomics and transcriptomics analyses reveal divergent lifestyle features of nematode endoparasitic fungus Hirsutella minnesotensis.</title>
        <authorList>
            <person name="Lai Y."/>
            <person name="Liu K."/>
            <person name="Zhang X."/>
            <person name="Zhang X."/>
            <person name="Li K."/>
            <person name="Wang N."/>
            <person name="Shu C."/>
            <person name="Wu Y."/>
            <person name="Wang C."/>
            <person name="Bushley K.E."/>
            <person name="Xiang M."/>
            <person name="Liu X."/>
        </authorList>
    </citation>
    <scope>NUCLEOTIDE SEQUENCE [LARGE SCALE GENOMIC DNA]</scope>
    <source>
        <strain evidence="9 10">3608</strain>
    </source>
</reference>
<dbReference type="GO" id="GO:0000977">
    <property type="term" value="F:RNA polymerase II transcription regulatory region sequence-specific DNA binding"/>
    <property type="evidence" value="ECO:0007669"/>
    <property type="project" value="TreeGrafter"/>
</dbReference>
<keyword evidence="3 5" id="KW-0371">Homeobox</keyword>
<comment type="subcellular location">
    <subcellularLocation>
        <location evidence="1 5 6">Nucleus</location>
    </subcellularLocation>
</comment>
<feature type="compositionally biased region" description="Basic and acidic residues" evidence="7">
    <location>
        <begin position="25"/>
        <end position="41"/>
    </location>
</feature>
<feature type="compositionally biased region" description="Polar residues" evidence="7">
    <location>
        <begin position="317"/>
        <end position="332"/>
    </location>
</feature>
<evidence type="ECO:0000256" key="3">
    <source>
        <dbReference type="ARBA" id="ARBA00023155"/>
    </source>
</evidence>
<gene>
    <name evidence="9" type="ORF">HIM_06389</name>
</gene>
<feature type="DNA-binding region" description="Homeobox" evidence="5">
    <location>
        <begin position="78"/>
        <end position="138"/>
    </location>
</feature>
<dbReference type="InterPro" id="IPR009057">
    <property type="entry name" value="Homeodomain-like_sf"/>
</dbReference>
<feature type="region of interest" description="Disordered" evidence="7">
    <location>
        <begin position="225"/>
        <end position="254"/>
    </location>
</feature>
<dbReference type="Pfam" id="PF00046">
    <property type="entry name" value="Homeodomain"/>
    <property type="match status" value="1"/>
</dbReference>
<feature type="region of interest" description="Disordered" evidence="7">
    <location>
        <begin position="1"/>
        <end position="53"/>
    </location>
</feature>
<dbReference type="Proteomes" id="UP000054481">
    <property type="component" value="Unassembled WGS sequence"/>
</dbReference>
<feature type="compositionally biased region" description="Gly residues" evidence="7">
    <location>
        <begin position="337"/>
        <end position="346"/>
    </location>
</feature>
<evidence type="ECO:0000259" key="8">
    <source>
        <dbReference type="PROSITE" id="PS50071"/>
    </source>
</evidence>
<dbReference type="SUPFAM" id="SSF46689">
    <property type="entry name" value="Homeodomain-like"/>
    <property type="match status" value="1"/>
</dbReference>
<dbReference type="InterPro" id="IPR001356">
    <property type="entry name" value="HD"/>
</dbReference>